<protein>
    <submittedName>
        <fullName evidence="2">Uncharacterized protein</fullName>
    </submittedName>
</protein>
<evidence type="ECO:0000256" key="1">
    <source>
        <dbReference type="SAM" id="Phobius"/>
    </source>
</evidence>
<evidence type="ECO:0000313" key="2">
    <source>
        <dbReference type="EnsemblMetazoa" id="CLYHEMP004398.1"/>
    </source>
</evidence>
<keyword evidence="1" id="KW-0472">Membrane</keyword>
<accession>A0A7M5UY60</accession>
<feature type="transmembrane region" description="Helical" evidence="1">
    <location>
        <begin position="106"/>
        <end position="124"/>
    </location>
</feature>
<sequence length="206" mass="22941">MDGFKDKQKKSLLLCCFCFDKKSAIFVISALAIFHSAVNITLATKVVTEDSPHHVYVIAISVKAYDAPSHVQNIFTQLALAKIAVFITHLLASISLILALRCGKRYLLISAPVFVITEILALIYTVVECLFTVFQLDDSTSQGLVLIAMFISVAFMAWCTIIVVTYARQSYVTEQRKNWTVLNKTCLIAYSKSVEVETTELTTDEV</sequence>
<dbReference type="GeneID" id="136810295"/>
<keyword evidence="3" id="KW-1185">Reference proteome</keyword>
<dbReference type="EnsemblMetazoa" id="CLYHEMT004398.1">
    <property type="protein sequence ID" value="CLYHEMP004398.1"/>
    <property type="gene ID" value="CLYHEMG004398"/>
</dbReference>
<reference evidence="2" key="1">
    <citation type="submission" date="2021-01" db="UniProtKB">
        <authorList>
            <consortium name="EnsemblMetazoa"/>
        </authorList>
    </citation>
    <scope>IDENTIFICATION</scope>
</reference>
<keyword evidence="1" id="KW-1133">Transmembrane helix</keyword>
<evidence type="ECO:0000313" key="3">
    <source>
        <dbReference type="Proteomes" id="UP000594262"/>
    </source>
</evidence>
<dbReference type="Proteomes" id="UP000594262">
    <property type="component" value="Unplaced"/>
</dbReference>
<dbReference type="AlphaFoldDB" id="A0A7M5UY60"/>
<name>A0A7M5UY60_9CNID</name>
<keyword evidence="1" id="KW-0812">Transmembrane</keyword>
<feature type="transmembrane region" description="Helical" evidence="1">
    <location>
        <begin position="144"/>
        <end position="167"/>
    </location>
</feature>
<organism evidence="2 3">
    <name type="scientific">Clytia hemisphaerica</name>
    <dbReference type="NCBI Taxonomy" id="252671"/>
    <lineage>
        <taxon>Eukaryota</taxon>
        <taxon>Metazoa</taxon>
        <taxon>Cnidaria</taxon>
        <taxon>Hydrozoa</taxon>
        <taxon>Hydroidolina</taxon>
        <taxon>Leptothecata</taxon>
        <taxon>Obeliida</taxon>
        <taxon>Clytiidae</taxon>
        <taxon>Clytia</taxon>
    </lineage>
</organism>
<dbReference type="RefSeq" id="XP_066922964.1">
    <property type="nucleotide sequence ID" value="XM_067066863.1"/>
</dbReference>
<feature type="transmembrane region" description="Helical" evidence="1">
    <location>
        <begin position="79"/>
        <end position="99"/>
    </location>
</feature>
<proteinExistence type="predicted"/>